<keyword evidence="2" id="KW-1185">Reference proteome</keyword>
<evidence type="ECO:0000313" key="1">
    <source>
        <dbReference type="EMBL" id="CAK9862943.1"/>
    </source>
</evidence>
<name>A0ABP1AK68_9BRYO</name>
<sequence>MYIASYGLLQEGQDQMAFASYQNTASIYMKLSRMDSFFKSDQTQCVVQLLSVYQEVRQDGMKHVVSTSCLCHSLP</sequence>
<accession>A0ABP1AK68</accession>
<reference evidence="1" key="1">
    <citation type="submission" date="2024-03" db="EMBL/GenBank/DDBJ databases">
        <authorList>
            <consortium name="ELIXIR-Norway"/>
            <consortium name="Elixir Norway"/>
        </authorList>
    </citation>
    <scope>NUCLEOTIDE SEQUENCE</scope>
</reference>
<dbReference type="EMBL" id="OZ023714">
    <property type="protein sequence ID" value="CAK9862943.1"/>
    <property type="molecule type" value="Genomic_DNA"/>
</dbReference>
<evidence type="ECO:0000313" key="2">
    <source>
        <dbReference type="Proteomes" id="UP001497522"/>
    </source>
</evidence>
<gene>
    <name evidence="1" type="ORF">CSSPJE1EN2_LOCUS5938</name>
</gene>
<proteinExistence type="predicted"/>
<organism evidence="1 2">
    <name type="scientific">Sphagnum jensenii</name>
    <dbReference type="NCBI Taxonomy" id="128206"/>
    <lineage>
        <taxon>Eukaryota</taxon>
        <taxon>Viridiplantae</taxon>
        <taxon>Streptophyta</taxon>
        <taxon>Embryophyta</taxon>
        <taxon>Bryophyta</taxon>
        <taxon>Sphagnophytina</taxon>
        <taxon>Sphagnopsida</taxon>
        <taxon>Sphagnales</taxon>
        <taxon>Sphagnaceae</taxon>
        <taxon>Sphagnum</taxon>
    </lineage>
</organism>
<dbReference type="Proteomes" id="UP001497522">
    <property type="component" value="Chromosome 13"/>
</dbReference>
<protein>
    <submittedName>
        <fullName evidence="1">Uncharacterized protein</fullName>
    </submittedName>
</protein>